<sequence length="86" mass="9646">MSGLFQAYKEGTELQRELKMLEKQSVLSNMCAESVNEAVQLLQENFPPDMFQDHKKLKELCKDHQEISLVSGCIAPRMGLGAFGAE</sequence>
<accession>A0AAP0I2J5</accession>
<keyword evidence="2" id="KW-1185">Reference proteome</keyword>
<dbReference type="EMBL" id="JBBNAG010000009">
    <property type="protein sequence ID" value="KAK9105434.1"/>
    <property type="molecule type" value="Genomic_DNA"/>
</dbReference>
<dbReference type="Proteomes" id="UP001419268">
    <property type="component" value="Unassembled WGS sequence"/>
</dbReference>
<proteinExistence type="predicted"/>
<dbReference type="AlphaFoldDB" id="A0AAP0I2J5"/>
<evidence type="ECO:0000313" key="2">
    <source>
        <dbReference type="Proteomes" id="UP001419268"/>
    </source>
</evidence>
<name>A0AAP0I2J5_9MAGN</name>
<evidence type="ECO:0000313" key="1">
    <source>
        <dbReference type="EMBL" id="KAK9105434.1"/>
    </source>
</evidence>
<reference evidence="1 2" key="1">
    <citation type="submission" date="2024-01" db="EMBL/GenBank/DDBJ databases">
        <title>Genome assemblies of Stephania.</title>
        <authorList>
            <person name="Yang L."/>
        </authorList>
    </citation>
    <scope>NUCLEOTIDE SEQUENCE [LARGE SCALE GENOMIC DNA]</scope>
    <source>
        <strain evidence="1">JXDWG</strain>
        <tissue evidence="1">Leaf</tissue>
    </source>
</reference>
<protein>
    <submittedName>
        <fullName evidence="1">Uncharacterized protein</fullName>
    </submittedName>
</protein>
<gene>
    <name evidence="1" type="ORF">Scep_022278</name>
</gene>
<organism evidence="1 2">
    <name type="scientific">Stephania cephalantha</name>
    <dbReference type="NCBI Taxonomy" id="152367"/>
    <lineage>
        <taxon>Eukaryota</taxon>
        <taxon>Viridiplantae</taxon>
        <taxon>Streptophyta</taxon>
        <taxon>Embryophyta</taxon>
        <taxon>Tracheophyta</taxon>
        <taxon>Spermatophyta</taxon>
        <taxon>Magnoliopsida</taxon>
        <taxon>Ranunculales</taxon>
        <taxon>Menispermaceae</taxon>
        <taxon>Menispermoideae</taxon>
        <taxon>Cissampelideae</taxon>
        <taxon>Stephania</taxon>
    </lineage>
</organism>
<comment type="caution">
    <text evidence="1">The sequence shown here is derived from an EMBL/GenBank/DDBJ whole genome shotgun (WGS) entry which is preliminary data.</text>
</comment>